<keyword evidence="1" id="KW-0472">Membrane</keyword>
<name>A0A6V7U510_MELEN</name>
<organism evidence="2 3">
    <name type="scientific">Meloidogyne enterolobii</name>
    <name type="common">Root-knot nematode worm</name>
    <name type="synonym">Meloidogyne mayaguensis</name>
    <dbReference type="NCBI Taxonomy" id="390850"/>
    <lineage>
        <taxon>Eukaryota</taxon>
        <taxon>Metazoa</taxon>
        <taxon>Ecdysozoa</taxon>
        <taxon>Nematoda</taxon>
        <taxon>Chromadorea</taxon>
        <taxon>Rhabditida</taxon>
        <taxon>Tylenchina</taxon>
        <taxon>Tylenchomorpha</taxon>
        <taxon>Tylenchoidea</taxon>
        <taxon>Meloidogynidae</taxon>
        <taxon>Meloidogyninae</taxon>
        <taxon>Meloidogyne</taxon>
    </lineage>
</organism>
<dbReference type="EMBL" id="CAJEWN010000035">
    <property type="protein sequence ID" value="CAD2145449.1"/>
    <property type="molecule type" value="Genomic_DNA"/>
</dbReference>
<sequence>MENFNILDQNTGGGNNNYIKFFWKERVPILLFLILIVAIMHFSVFFLALLTR</sequence>
<keyword evidence="1" id="KW-1133">Transmembrane helix</keyword>
<accession>A0A6V7U510</accession>
<reference evidence="2 3" key="1">
    <citation type="submission" date="2020-08" db="EMBL/GenBank/DDBJ databases">
        <authorList>
            <person name="Koutsovoulos G."/>
            <person name="Danchin GJ E."/>
        </authorList>
    </citation>
    <scope>NUCLEOTIDE SEQUENCE [LARGE SCALE GENOMIC DNA]</scope>
</reference>
<proteinExistence type="predicted"/>
<gene>
    <name evidence="2" type="ORF">MENT_LOCUS8268</name>
</gene>
<feature type="transmembrane region" description="Helical" evidence="1">
    <location>
        <begin position="29"/>
        <end position="50"/>
    </location>
</feature>
<keyword evidence="1" id="KW-0812">Transmembrane</keyword>
<dbReference type="Proteomes" id="UP000580250">
    <property type="component" value="Unassembled WGS sequence"/>
</dbReference>
<comment type="caution">
    <text evidence="2">The sequence shown here is derived from an EMBL/GenBank/DDBJ whole genome shotgun (WGS) entry which is preliminary data.</text>
</comment>
<evidence type="ECO:0000256" key="1">
    <source>
        <dbReference type="SAM" id="Phobius"/>
    </source>
</evidence>
<evidence type="ECO:0000313" key="3">
    <source>
        <dbReference type="Proteomes" id="UP000580250"/>
    </source>
</evidence>
<dbReference type="AlphaFoldDB" id="A0A6V7U510"/>
<protein>
    <submittedName>
        <fullName evidence="2">Uncharacterized protein</fullName>
    </submittedName>
</protein>
<evidence type="ECO:0000313" key="2">
    <source>
        <dbReference type="EMBL" id="CAD2145449.1"/>
    </source>
</evidence>